<dbReference type="RefSeq" id="WP_133038783.1">
    <property type="nucleotide sequence ID" value="NZ_SLWF01000010.1"/>
</dbReference>
<evidence type="ECO:0000256" key="1">
    <source>
        <dbReference type="PROSITE-ProRule" id="PRU01122"/>
    </source>
</evidence>
<comment type="catalytic activity">
    <reaction evidence="1">
        <text>Hydrolysis of proteins in presence of ATP.</text>
        <dbReference type="EC" id="3.4.21.53"/>
    </reaction>
</comment>
<dbReference type="OrthoDB" id="9758568at2"/>
<dbReference type="GO" id="GO:0004252">
    <property type="term" value="F:serine-type endopeptidase activity"/>
    <property type="evidence" value="ECO:0007669"/>
    <property type="project" value="UniProtKB-UniRule"/>
</dbReference>
<keyword evidence="1" id="KW-0720">Serine protease</keyword>
<keyword evidence="4" id="KW-1185">Reference proteome</keyword>
<dbReference type="Gene3D" id="3.30.230.10">
    <property type="match status" value="1"/>
</dbReference>
<dbReference type="SUPFAM" id="SSF54211">
    <property type="entry name" value="Ribosomal protein S5 domain 2-like"/>
    <property type="match status" value="1"/>
</dbReference>
<evidence type="ECO:0000313" key="4">
    <source>
        <dbReference type="Proteomes" id="UP000294832"/>
    </source>
</evidence>
<dbReference type="PROSITE" id="PS51786">
    <property type="entry name" value="LON_PROTEOLYTIC"/>
    <property type="match status" value="1"/>
</dbReference>
<organism evidence="3 4">
    <name type="scientific">Shewanella fodinae</name>
    <dbReference type="NCBI Taxonomy" id="552357"/>
    <lineage>
        <taxon>Bacteria</taxon>
        <taxon>Pseudomonadati</taxon>
        <taxon>Pseudomonadota</taxon>
        <taxon>Gammaproteobacteria</taxon>
        <taxon>Alteromonadales</taxon>
        <taxon>Shewanellaceae</taxon>
        <taxon>Shewanella</taxon>
    </lineage>
</organism>
<comment type="caution">
    <text evidence="3">The sequence shown here is derived from an EMBL/GenBank/DDBJ whole genome shotgun (WGS) entry which is preliminary data.</text>
</comment>
<dbReference type="EMBL" id="SLWF01000010">
    <property type="protein sequence ID" value="TCN85030.1"/>
    <property type="molecule type" value="Genomic_DNA"/>
</dbReference>
<proteinExistence type="inferred from homology"/>
<sequence>MNPSLISASNLAPVFETPTLPPNSHLQDLLLQQQRVLDAFALLLGKHHHAMYLADFPGIHRRGLLQALTAQAALPSHYLHGRILRHQLFGQSKHEGELTKHQILYICIESLLKRDNLWELLLDSLEQRGFFHQGKWQPLKAKVVLVGSAAYYGELVSTERYFADNVALYGEVAFEVDRQQVLQQDYLKWLQQVAALAELSLTQDSLLPLLTYASKQTEHQQRLSLASNDLCQLLTEAAHYAGSNEIDGSSIHQALQHRKLRHNSQEIVSVQNVDDKFIYLPTDGEMIGQINGLTVIDSGDYCYGEPARITASVHYGDGEVADIERKSELGGNIHAKGMMILSGCLYRVFGRDEPLHLNANIVFEQSYQEIDGDSASLAEYCSLISAIAEQPIAQGLAVTGALDQFGNVQAIGGVNEKIEGFFNLCARRGLTGKQGVIMPRSNVQQLNLPQEIIEAVVAGKFHLYEISHVDEAVTLLMNKVAGDADKDGDFPFDTLYGMVQQRLDRLAGNTDEPPGIIMRLLSKFAFMRN</sequence>
<evidence type="ECO:0000313" key="3">
    <source>
        <dbReference type="EMBL" id="TCN85030.1"/>
    </source>
</evidence>
<dbReference type="GO" id="GO:0005524">
    <property type="term" value="F:ATP binding"/>
    <property type="evidence" value="ECO:0007669"/>
    <property type="project" value="InterPro"/>
</dbReference>
<dbReference type="EC" id="3.4.21.53" evidence="1"/>
<dbReference type="GO" id="GO:0006508">
    <property type="term" value="P:proteolysis"/>
    <property type="evidence" value="ECO:0007669"/>
    <property type="project" value="UniProtKB-KW"/>
</dbReference>
<dbReference type="InterPro" id="IPR014721">
    <property type="entry name" value="Ribsml_uS5_D2-typ_fold_subgr"/>
</dbReference>
<dbReference type="InterPro" id="IPR008269">
    <property type="entry name" value="Lon_proteolytic"/>
</dbReference>
<dbReference type="PRINTS" id="PR00830">
    <property type="entry name" value="ENDOLAPTASE"/>
</dbReference>
<feature type="active site" evidence="1">
    <location>
        <position position="417"/>
    </location>
</feature>
<protein>
    <recommendedName>
        <fullName evidence="1">endopeptidase La</fullName>
        <ecNumber evidence="1">3.4.21.53</ecNumber>
    </recommendedName>
</protein>
<dbReference type="GO" id="GO:0004176">
    <property type="term" value="F:ATP-dependent peptidase activity"/>
    <property type="evidence" value="ECO:0007669"/>
    <property type="project" value="UniProtKB-UniRule"/>
</dbReference>
<dbReference type="InterPro" id="IPR027065">
    <property type="entry name" value="Lon_Prtase"/>
</dbReference>
<keyword evidence="1" id="KW-0378">Hydrolase</keyword>
<reference evidence="3 4" key="1">
    <citation type="submission" date="2019-03" db="EMBL/GenBank/DDBJ databases">
        <title>Freshwater and sediment microbial communities from various areas in North America, analyzing microbe dynamics in response to fracking.</title>
        <authorList>
            <person name="Lamendella R."/>
        </authorList>
    </citation>
    <scope>NUCLEOTIDE SEQUENCE [LARGE SCALE GENOMIC DNA]</scope>
    <source>
        <strain evidence="3 4">74A</strain>
    </source>
</reference>
<comment type="similarity">
    <text evidence="1">Belongs to the peptidase S16 family.</text>
</comment>
<dbReference type="PANTHER" id="PTHR10046">
    <property type="entry name" value="ATP DEPENDENT LON PROTEASE FAMILY MEMBER"/>
    <property type="match status" value="1"/>
</dbReference>
<dbReference type="Pfam" id="PF20436">
    <property type="entry name" value="LonB_AAA-LID"/>
    <property type="match status" value="1"/>
</dbReference>
<dbReference type="Pfam" id="PF05362">
    <property type="entry name" value="Lon_C"/>
    <property type="match status" value="1"/>
</dbReference>
<evidence type="ECO:0000259" key="2">
    <source>
        <dbReference type="PROSITE" id="PS51786"/>
    </source>
</evidence>
<dbReference type="InterPro" id="IPR046843">
    <property type="entry name" value="LonB_AAA-LID"/>
</dbReference>
<gene>
    <name evidence="3" type="ORF">EDC91_11078</name>
</gene>
<dbReference type="AlphaFoldDB" id="A0A4R2FAH6"/>
<keyword evidence="1 3" id="KW-0645">Protease</keyword>
<accession>A0A4R2FAH6</accession>
<dbReference type="InterPro" id="IPR020568">
    <property type="entry name" value="Ribosomal_Su5_D2-typ_SF"/>
</dbReference>
<dbReference type="GO" id="GO:0030163">
    <property type="term" value="P:protein catabolic process"/>
    <property type="evidence" value="ECO:0007669"/>
    <property type="project" value="InterPro"/>
</dbReference>
<dbReference type="Proteomes" id="UP000294832">
    <property type="component" value="Unassembled WGS sequence"/>
</dbReference>
<feature type="active site" evidence="1">
    <location>
        <position position="374"/>
    </location>
</feature>
<feature type="domain" description="Lon proteolytic" evidence="2">
    <location>
        <begin position="284"/>
        <end position="479"/>
    </location>
</feature>
<name>A0A4R2FAH6_9GAMM</name>